<dbReference type="AlphaFoldDB" id="E0XUX0"/>
<feature type="transmembrane region" description="Helical" evidence="1">
    <location>
        <begin position="20"/>
        <end position="42"/>
    </location>
</feature>
<sequence>MKSWINGGKSFEKQILSLEYEMSGLSCFFSLFFYNLTFRYFLMTNMVDLNNAIRN</sequence>
<accession>E0XUX0</accession>
<protein>
    <submittedName>
        <fullName evidence="2">Uncharacterized protein</fullName>
    </submittedName>
</protein>
<proteinExistence type="predicted"/>
<keyword evidence="1" id="KW-0472">Membrane</keyword>
<organism evidence="2">
    <name type="scientific">uncultured delta proteobacterium HF0200_39N20</name>
    <dbReference type="NCBI Taxonomy" id="710833"/>
    <lineage>
        <taxon>Bacteria</taxon>
        <taxon>Deltaproteobacteria</taxon>
        <taxon>environmental samples</taxon>
    </lineage>
</organism>
<keyword evidence="1" id="KW-1133">Transmembrane helix</keyword>
<reference evidence="2" key="1">
    <citation type="journal article" date="2011" name="Environ. Microbiol.">
        <title>Time-series analyses of Monterey Bay coastal microbial picoplankton using a 'genome proxy' microarray.</title>
        <authorList>
            <person name="Rich V.I."/>
            <person name="Pham V.D."/>
            <person name="Eppley J."/>
            <person name="Shi Y."/>
            <person name="DeLong E.F."/>
        </authorList>
    </citation>
    <scope>NUCLEOTIDE SEQUENCE</scope>
</reference>
<evidence type="ECO:0000313" key="2">
    <source>
        <dbReference type="EMBL" id="ADI18211.1"/>
    </source>
</evidence>
<keyword evidence="1" id="KW-0812">Transmembrane</keyword>
<name>E0XUX0_9DELT</name>
<dbReference type="EMBL" id="GU474883">
    <property type="protein sequence ID" value="ADI18211.1"/>
    <property type="molecule type" value="Genomic_DNA"/>
</dbReference>
<evidence type="ECO:0000256" key="1">
    <source>
        <dbReference type="SAM" id="Phobius"/>
    </source>
</evidence>